<feature type="transmembrane region" description="Helical" evidence="1">
    <location>
        <begin position="42"/>
        <end position="65"/>
    </location>
</feature>
<gene>
    <name evidence="2" type="ORF">J5V16_21600</name>
</gene>
<feature type="transmembrane region" description="Helical" evidence="1">
    <location>
        <begin position="17"/>
        <end position="36"/>
    </location>
</feature>
<accession>A0ABS3U9H4</accession>
<keyword evidence="1" id="KW-1133">Transmembrane helix</keyword>
<proteinExistence type="predicted"/>
<keyword evidence="3" id="KW-1185">Reference proteome</keyword>
<dbReference type="EMBL" id="JAGFNP010000015">
    <property type="protein sequence ID" value="MBO3735430.1"/>
    <property type="molecule type" value="Genomic_DNA"/>
</dbReference>
<evidence type="ECO:0000313" key="3">
    <source>
        <dbReference type="Proteomes" id="UP000681341"/>
    </source>
</evidence>
<keyword evidence="1" id="KW-0472">Membrane</keyword>
<protein>
    <recommendedName>
        <fullName evidence="4">PH domain-containing protein</fullName>
    </recommendedName>
</protein>
<evidence type="ECO:0008006" key="4">
    <source>
        <dbReference type="Google" id="ProtNLM"/>
    </source>
</evidence>
<organism evidence="2 3">
    <name type="scientific">Glycomyces niveus</name>
    <dbReference type="NCBI Taxonomy" id="2820287"/>
    <lineage>
        <taxon>Bacteria</taxon>
        <taxon>Bacillati</taxon>
        <taxon>Actinomycetota</taxon>
        <taxon>Actinomycetes</taxon>
        <taxon>Glycomycetales</taxon>
        <taxon>Glycomycetaceae</taxon>
        <taxon>Glycomyces</taxon>
    </lineage>
</organism>
<name>A0ABS3U9H4_9ACTN</name>
<evidence type="ECO:0000313" key="2">
    <source>
        <dbReference type="EMBL" id="MBO3735430.1"/>
    </source>
</evidence>
<keyword evidence="1" id="KW-0812">Transmembrane</keyword>
<evidence type="ECO:0000256" key="1">
    <source>
        <dbReference type="SAM" id="Phobius"/>
    </source>
</evidence>
<sequence length="149" mass="16371">MDEPLTLRCRAAFARKLAAVFLLGYFSIAVPVFLVLNGNDEGIVETLLGGCLYLVIVAAAVGNAFGLRCRMILDHEGVTFVQSADEIRLAWNEITAIEIGGDAHTWEVAVRTATAEHRPSALKCLRWFRPPKSLRQAVETLERYRAAAG</sequence>
<dbReference type="RefSeq" id="WP_208499057.1">
    <property type="nucleotide sequence ID" value="NZ_JAGFNP010000015.1"/>
</dbReference>
<reference evidence="2 3" key="1">
    <citation type="submission" date="2021-03" db="EMBL/GenBank/DDBJ databases">
        <title>Glycomyces sp. nov., a novel actinomycete isolated from soil.</title>
        <authorList>
            <person name="Yang X."/>
            <person name="Xu X."/>
        </authorList>
    </citation>
    <scope>NUCLEOTIDE SEQUENCE [LARGE SCALE GENOMIC DNA]</scope>
    <source>
        <strain evidence="2 3">NEAU-S30</strain>
    </source>
</reference>
<dbReference type="Proteomes" id="UP000681341">
    <property type="component" value="Unassembled WGS sequence"/>
</dbReference>
<comment type="caution">
    <text evidence="2">The sequence shown here is derived from an EMBL/GenBank/DDBJ whole genome shotgun (WGS) entry which is preliminary data.</text>
</comment>